<dbReference type="InterPro" id="IPR055095">
    <property type="entry name" value="NUP210_Ig_C"/>
</dbReference>
<dbReference type="InterPro" id="IPR003343">
    <property type="entry name" value="Big_2"/>
</dbReference>
<evidence type="ECO:0000256" key="6">
    <source>
        <dbReference type="ARBA" id="ARBA00023136"/>
    </source>
</evidence>
<evidence type="ECO:0000313" key="14">
    <source>
        <dbReference type="Proteomes" id="UP000316079"/>
    </source>
</evidence>
<feature type="non-terminal residue" evidence="13">
    <location>
        <position position="2038"/>
    </location>
</feature>
<dbReference type="InterPro" id="IPR056897">
    <property type="entry name" value="Ig_NUP210_4th"/>
</dbReference>
<dbReference type="SMART" id="SM00635">
    <property type="entry name" value="BID_2"/>
    <property type="match status" value="1"/>
</dbReference>
<dbReference type="Pfam" id="PF22957">
    <property type="entry name" value="NUP210_Ig"/>
    <property type="match status" value="1"/>
</dbReference>
<evidence type="ECO:0000256" key="5">
    <source>
        <dbReference type="ARBA" id="ARBA00022989"/>
    </source>
</evidence>
<gene>
    <name evidence="13" type="ORF">DNTS_005269</name>
</gene>
<accession>A0A553R8T0</accession>
<name>A0A553R8T0_9TELE</name>
<feature type="transmembrane region" description="Helical" evidence="10">
    <location>
        <begin position="1955"/>
        <end position="1978"/>
    </location>
</feature>
<dbReference type="Pfam" id="PF24902">
    <property type="entry name" value="Ig_NUP210_9th"/>
    <property type="match status" value="1"/>
</dbReference>
<keyword evidence="8" id="KW-0539">Nucleus</keyword>
<dbReference type="InterPro" id="IPR008964">
    <property type="entry name" value="Invasin/intimin_cell_adhesion"/>
</dbReference>
<evidence type="ECO:0000256" key="9">
    <source>
        <dbReference type="SAM" id="MobiDB-lite"/>
    </source>
</evidence>
<keyword evidence="4 11" id="KW-0732">Signal</keyword>
<dbReference type="Pfam" id="PF22962">
    <property type="entry name" value="Ig_NUP210_7th"/>
    <property type="match status" value="1"/>
</dbReference>
<dbReference type="InterPro" id="IPR055096">
    <property type="entry name" value="Ig_NUP210_1st"/>
</dbReference>
<keyword evidence="6 10" id="KW-0472">Membrane</keyword>
<feature type="region of interest" description="Disordered" evidence="9">
    <location>
        <begin position="1989"/>
        <end position="2016"/>
    </location>
</feature>
<feature type="chain" id="PRO_5021823614" description="BIG2 domain-containing protein" evidence="11">
    <location>
        <begin position="23"/>
        <end position="2038"/>
    </location>
</feature>
<dbReference type="InterPro" id="IPR056899">
    <property type="entry name" value="Ig_NUP210_9th"/>
</dbReference>
<sequence>MGKTGSLAGLFLLLLTCGLRHAAKLNIPKVLLPLTRSTKINFTLEATEGCYRWSSNRPEVASVEPLEVEERQCSQRAVLQARSSQPSRLTSIILAEDVLTGQVLRCDAIVDVISEIQIVSTTRELHLEDSPLELKIHALDSEGNTFSTLSGLLFEWSVVKDTEKSGFPDSYNTLRILRFSESSYTPPSYISELERVGHQGDIVLVSGIKTGHAQLRARPQESLYKDVAAAEVRLLILENILLSPASDIYLLAGTSIKYRMSMPCEQYELQLQNSVLAPAGDPKTPVATLDQGLSAVFALQLGQTNILLEHKSLGMQGASRLPNSTIYVVEAGFLAFKIHPGDRWVLETGRTYEIFIEVFDKSGHKVYLSDDVRIESSLPGELLEVLESSLNGSHLLVKALRAGQTLIQGNLKAVVDQAGGVHQLSVPVRNEQDLEIYDPIALAPAILSFPWQPAEGAYQYSIQVSGGSGNFSWSSTNPAVAAVTVRGLMTTVRDVGVSAIYAHDARNSLHYGHMKVFVIEPVGMEFSPCVVEARVGQDLDLPLRVFGQLGSESVTLSDCSHFHMQVELESRGLFQLLDGEERVAASDLLLWSSECLLLSAGRLAPAPTHCSGVRVKALTPGYTTLLVSYSHGNVHLSAKITIAAYPVLKPLDPVSVSVVTLGSSKDLLLEGGPRPWVLEPSRFFRNLSAEDHSSIALALLGSGSGSLSRHLVRATCRALGEQVVTLTVGNQATVTNPFPAVETAGVKFVCAPPSRLTLRPVYLQPQRDISCPLLQHNKHVVPVSNHHNPELDVAAFDRQGRRFDNFSSLSLFWESSRASLASVEPGMPMLLLTGDDESKQKKQYGRQKVLVHGESGVSSISVSVVGYLTSHLEAAAVVSSAEAVSGVSATLELLLVEDVKVTPDSITIYNHPLVEESLVLQQGSGHFFINSSAEGIADVSFQENQGTAQVVPLQPGLLQLKVHDLCLTFPSPATATIHVSDILEVHIRVVDKVEIGKTVRAHVRVLDTSKKPFLSRFFPLMKLKLSAASSIVSLQALEDSSEEDSAVFLLKGLAIGQTSVSAAVTDKHGKKISSAPQQIEVFPPFRLLPRRVTLIVGAVVQITSEGGPQPQSHILFSLSRQHIASVSGRGHVQGLSVGNMSVTGVVQAVDTETGKLVVVSKVNLPLLSPCALVSVLARSIPVLVSLASGQDEVEVEVVQLKGIRIRAPITRVKTGTLMPVHVMGLTSAQTPFSFGSAVPGLSFHWSVTKRDTLEIRTRHAEATVQLEPEHNFAMMVSGRSKGRTGLRVEVRTSTPQSGHLVDGALQLHDEIQIQVYEKLQLLNPEVEAEQILMAPSSQLKLQTNRDGLGSVTFRVLECGEQAALVQVDEKGLLTAGSLTGSASLQISSQEAFGVNQSLVITVKVVTVAYLRLSTSPTFYTSDREPVSSIPLGAVLTFSVHFHDGTGETIHSHSSSLGFSSSREDLVQLGSGVRNGSVTLRTVAVGLTLLEVYDSEQSGLVDFLPLPVQHAILPGQAQQLVVGDVVCFSARFTHEDGSSGLWSSSSNAVLEMDPRTGAAVAREQGAVTVYYEIAGQLRTFREVSVEAPSRTSLRAPPVKNERALKVLISTRETGNNLIGSCSSSQSDSIALLQPESSISCLLRFTSAVVDLSPHDVYHSRTAFDAGSGLYSCSLSLRSLSEEQLKLLSTSMTELELSAGFSSVPLSVEQSSVRLPVNPGIYADQTDIILSHQQPSAELSVYGPSAALQQIQVRSSSPAVWIEQKEGSPGAARFTVSLLDLQGSLTASISIVSSSSGQTLTIPVSVQPRSTAGSSAQVSHCTKSVEKRLRTRAGRVPAPPWRQIARVHQKRSGPCPDGEQRLVRSETVELKSGMLAEHSREDCRNPGIERMMKPDQDVCLLNHRFRLPEQPLEERFPLVQTDRRFQKIPQIFSLLSRLTDGAEGPSIHQQFLDSYQVMFFTLFALLASTAVVIIVCHALFSPREAVNHPAFIQKTPPPAGVGKLNDRSSADGTGSPRLRLYSPDYGSRNAEVQGSSVDFC</sequence>
<dbReference type="OrthoDB" id="361283at2759"/>
<dbReference type="InterPro" id="IPR055098">
    <property type="entry name" value="Ig_NUP210_3rd"/>
</dbReference>
<evidence type="ECO:0000259" key="12">
    <source>
        <dbReference type="SMART" id="SM00635"/>
    </source>
</evidence>
<feature type="signal peptide" evidence="11">
    <location>
        <begin position="1"/>
        <end position="22"/>
    </location>
</feature>
<dbReference type="GO" id="GO:0031965">
    <property type="term" value="C:nuclear membrane"/>
    <property type="evidence" value="ECO:0007669"/>
    <property type="project" value="UniProtKB-SubCell"/>
</dbReference>
<dbReference type="Pfam" id="PF26181">
    <property type="entry name" value="Ig_NUP210_13th"/>
    <property type="match status" value="1"/>
</dbReference>
<comment type="similarity">
    <text evidence="2">Belongs to the NUP210 family.</text>
</comment>
<feature type="domain" description="BIG2" evidence="12">
    <location>
        <begin position="1081"/>
        <end position="1156"/>
    </location>
</feature>
<evidence type="ECO:0000256" key="1">
    <source>
        <dbReference type="ARBA" id="ARBA00004590"/>
    </source>
</evidence>
<dbReference type="InterPro" id="IPR056898">
    <property type="entry name" value="Ig_NUP210_6th"/>
</dbReference>
<dbReference type="Pfam" id="PF24991">
    <property type="entry name" value="Ig_NUP210_4th"/>
    <property type="match status" value="1"/>
</dbReference>
<evidence type="ECO:0000256" key="8">
    <source>
        <dbReference type="ARBA" id="ARBA00023242"/>
    </source>
</evidence>
<keyword evidence="5 10" id="KW-1133">Transmembrane helix</keyword>
<evidence type="ECO:0000256" key="2">
    <source>
        <dbReference type="ARBA" id="ARBA00007313"/>
    </source>
</evidence>
<keyword evidence="14" id="KW-1185">Reference proteome</keyword>
<dbReference type="STRING" id="623744.A0A553R8T0"/>
<dbReference type="InterPro" id="IPR058779">
    <property type="entry name" value="Ig_NUP210_13th"/>
</dbReference>
<evidence type="ECO:0000256" key="4">
    <source>
        <dbReference type="ARBA" id="ARBA00022729"/>
    </source>
</evidence>
<dbReference type="Pfam" id="PF25354">
    <property type="entry name" value="Ig_NUP210_16th"/>
    <property type="match status" value="1"/>
</dbReference>
<dbReference type="PANTHER" id="PTHR23019">
    <property type="entry name" value="NUCLEAR PORE MEMBRANE GLYCOPROTEIN GP210-RELATED"/>
    <property type="match status" value="1"/>
</dbReference>
<dbReference type="Pfam" id="PF24935">
    <property type="entry name" value="Ig_NUP210_6th"/>
    <property type="match status" value="2"/>
</dbReference>
<dbReference type="InterPro" id="IPR057586">
    <property type="entry name" value="Ig_NUP210_16th"/>
</dbReference>
<dbReference type="InterPro" id="IPR055099">
    <property type="entry name" value="Ig_NUP210_7th"/>
</dbReference>
<organism evidence="13 14">
    <name type="scientific">Danionella cerebrum</name>
    <dbReference type="NCBI Taxonomy" id="2873325"/>
    <lineage>
        <taxon>Eukaryota</taxon>
        <taxon>Metazoa</taxon>
        <taxon>Chordata</taxon>
        <taxon>Craniata</taxon>
        <taxon>Vertebrata</taxon>
        <taxon>Euteleostomi</taxon>
        <taxon>Actinopterygii</taxon>
        <taxon>Neopterygii</taxon>
        <taxon>Teleostei</taxon>
        <taxon>Ostariophysi</taxon>
        <taxon>Cypriniformes</taxon>
        <taxon>Danionidae</taxon>
        <taxon>Danioninae</taxon>
        <taxon>Danionella</taxon>
    </lineage>
</organism>
<comment type="caution">
    <text evidence="13">The sequence shown here is derived from an EMBL/GenBank/DDBJ whole genome shotgun (WGS) entry which is preliminary data.</text>
</comment>
<dbReference type="Pfam" id="PF22967">
    <property type="entry name" value="Ig_NUP210_1st"/>
    <property type="match status" value="1"/>
</dbReference>
<evidence type="ECO:0000256" key="3">
    <source>
        <dbReference type="ARBA" id="ARBA00022692"/>
    </source>
</evidence>
<dbReference type="Pfam" id="PF22959">
    <property type="entry name" value="Ig_NUP210_15th"/>
    <property type="match status" value="1"/>
</dbReference>
<evidence type="ECO:0000313" key="13">
    <source>
        <dbReference type="EMBL" id="TRY98563.1"/>
    </source>
</evidence>
<dbReference type="GO" id="GO:0005643">
    <property type="term" value="C:nuclear pore"/>
    <property type="evidence" value="ECO:0007669"/>
    <property type="project" value="TreeGrafter"/>
</dbReference>
<dbReference type="Pfam" id="PF26182">
    <property type="entry name" value="Ig_NUP210_5th"/>
    <property type="match status" value="1"/>
</dbReference>
<comment type="subcellular location">
    <subcellularLocation>
        <location evidence="1">Nucleus membrane</location>
        <topology evidence="1">Single-pass membrane protein</topology>
    </subcellularLocation>
</comment>
<dbReference type="EMBL" id="SRMA01025157">
    <property type="protein sequence ID" value="TRY98563.1"/>
    <property type="molecule type" value="Genomic_DNA"/>
</dbReference>
<reference evidence="13 14" key="1">
    <citation type="journal article" date="2019" name="Sci. Data">
        <title>Hybrid genome assembly and annotation of Danionella translucida.</title>
        <authorList>
            <person name="Kadobianskyi M."/>
            <person name="Schulze L."/>
            <person name="Schuelke M."/>
            <person name="Judkewitz B."/>
        </authorList>
    </citation>
    <scope>NUCLEOTIDE SEQUENCE [LARGE SCALE GENOMIC DNA]</scope>
    <source>
        <strain evidence="13 14">Bolton</strain>
    </source>
</reference>
<evidence type="ECO:0000256" key="10">
    <source>
        <dbReference type="SAM" id="Phobius"/>
    </source>
</evidence>
<dbReference type="Pfam" id="PF22969">
    <property type="entry name" value="Ig_NUP210_2nd"/>
    <property type="match status" value="1"/>
</dbReference>
<dbReference type="Pfam" id="PF22963">
    <property type="entry name" value="Ig_NUP210_3rd"/>
    <property type="match status" value="1"/>
</dbReference>
<dbReference type="PANTHER" id="PTHR23019:SF2">
    <property type="entry name" value="NUCLEAR PORE MEMBRANE GLYCOPROTEIN 210"/>
    <property type="match status" value="1"/>
</dbReference>
<dbReference type="SUPFAM" id="SSF49373">
    <property type="entry name" value="Invasin/intimin cell-adhesion fragments"/>
    <property type="match status" value="1"/>
</dbReference>
<dbReference type="InterPro" id="IPR055097">
    <property type="entry name" value="Ig_NUP210_2nd"/>
</dbReference>
<protein>
    <recommendedName>
        <fullName evidence="12">BIG2 domain-containing protein</fullName>
    </recommendedName>
</protein>
<evidence type="ECO:0000256" key="7">
    <source>
        <dbReference type="ARBA" id="ARBA00023180"/>
    </source>
</evidence>
<dbReference type="InterPro" id="IPR055094">
    <property type="entry name" value="NUP210_Ig15"/>
</dbReference>
<keyword evidence="7" id="KW-0325">Glycoprotein</keyword>
<dbReference type="Pfam" id="PF26184">
    <property type="entry name" value="Ig_NUP210_8th"/>
    <property type="match status" value="1"/>
</dbReference>
<proteinExistence type="inferred from homology"/>
<keyword evidence="3 10" id="KW-0812">Transmembrane</keyword>
<evidence type="ECO:0000256" key="11">
    <source>
        <dbReference type="SAM" id="SignalP"/>
    </source>
</evidence>
<dbReference type="InterPro" id="IPR045197">
    <property type="entry name" value="NUP210-like"/>
</dbReference>
<dbReference type="Proteomes" id="UP000316079">
    <property type="component" value="Unassembled WGS sequence"/>
</dbReference>
<dbReference type="Pfam" id="PF26183">
    <property type="entry name" value="Ig_NUP210_14th"/>
    <property type="match status" value="1"/>
</dbReference>
<dbReference type="Pfam" id="PF02368">
    <property type="entry name" value="Big_2"/>
    <property type="match status" value="1"/>
</dbReference>